<dbReference type="PANTHER" id="PTHR21090">
    <property type="entry name" value="AROM/DEHYDROQUINATE SYNTHASE"/>
    <property type="match status" value="1"/>
</dbReference>
<feature type="domain" description="Enolpyruvate transferase" evidence="8">
    <location>
        <begin position="7"/>
        <end position="432"/>
    </location>
</feature>
<comment type="subcellular location">
    <subcellularLocation>
        <location evidence="7">Cytoplasm</location>
    </subcellularLocation>
</comment>
<dbReference type="NCBIfam" id="TIGR01356">
    <property type="entry name" value="aroA"/>
    <property type="match status" value="1"/>
</dbReference>
<comment type="function">
    <text evidence="7">Catalyzes the transfer of the enolpyruvyl moiety of phosphoenolpyruvate (PEP) to the 5-hydroxyl of shikimate-3-phosphate (S3P) to produce enolpyruvyl shikimate-3-phosphate and inorganic phosphate.</text>
</comment>
<dbReference type="InterPro" id="IPR001986">
    <property type="entry name" value="Enolpyruvate_Tfrase_dom"/>
</dbReference>
<feature type="binding site" evidence="7">
    <location>
        <position position="174"/>
    </location>
    <ligand>
        <name>phosphoenolpyruvate</name>
        <dbReference type="ChEBI" id="CHEBI:58702"/>
    </ligand>
</feature>
<dbReference type="InterPro" id="IPR036968">
    <property type="entry name" value="Enolpyruvate_Tfrase_sf"/>
</dbReference>
<evidence type="ECO:0000256" key="1">
    <source>
        <dbReference type="ARBA" id="ARBA00004811"/>
    </source>
</evidence>
<feature type="binding site" evidence="7">
    <location>
        <position position="325"/>
    </location>
    <ligand>
        <name>3-phosphoshikimate</name>
        <dbReference type="ChEBI" id="CHEBI:145989"/>
    </ligand>
</feature>
<comment type="caution">
    <text evidence="9">The sequence shown here is derived from an EMBL/GenBank/DDBJ whole genome shotgun (WGS) entry which is preliminary data.</text>
</comment>
<evidence type="ECO:0000256" key="6">
    <source>
        <dbReference type="ARBA" id="ARBA00044633"/>
    </source>
</evidence>
<accession>A0ABU7REE8</accession>
<keyword evidence="5 7" id="KW-0057">Aromatic amino acid biosynthesis</keyword>
<evidence type="ECO:0000256" key="3">
    <source>
        <dbReference type="ARBA" id="ARBA00022605"/>
    </source>
</evidence>
<feature type="binding site" evidence="7">
    <location>
        <position position="173"/>
    </location>
    <ligand>
        <name>3-phosphoshikimate</name>
        <dbReference type="ChEBI" id="CHEBI:145989"/>
    </ligand>
</feature>
<feature type="binding site" evidence="7">
    <location>
        <position position="25"/>
    </location>
    <ligand>
        <name>3-phosphoshikimate</name>
        <dbReference type="ChEBI" id="CHEBI:145989"/>
    </ligand>
</feature>
<comment type="pathway">
    <text evidence="1 7">Metabolic intermediate biosynthesis; chorismate biosynthesis; chorismate from D-erythrose 4-phosphate and phosphoenolpyruvate: step 6/7.</text>
</comment>
<dbReference type="PANTHER" id="PTHR21090:SF5">
    <property type="entry name" value="PENTAFUNCTIONAL AROM POLYPEPTIDE"/>
    <property type="match status" value="1"/>
</dbReference>
<feature type="binding site" evidence="7">
    <location>
        <position position="424"/>
    </location>
    <ligand>
        <name>phosphoenolpyruvate</name>
        <dbReference type="ChEBI" id="CHEBI:58702"/>
    </ligand>
</feature>
<feature type="binding site" evidence="7">
    <location>
        <position position="20"/>
    </location>
    <ligand>
        <name>phosphoenolpyruvate</name>
        <dbReference type="ChEBI" id="CHEBI:58702"/>
    </ligand>
</feature>
<evidence type="ECO:0000256" key="4">
    <source>
        <dbReference type="ARBA" id="ARBA00022679"/>
    </source>
</evidence>
<protein>
    <recommendedName>
        <fullName evidence="7">3-phosphoshikimate 1-carboxyvinyltransferase</fullName>
        <ecNumber evidence="7">2.5.1.19</ecNumber>
    </recommendedName>
    <alternativeName>
        <fullName evidence="7">5-enolpyruvylshikimate-3-phosphate synthase</fullName>
        <shortName evidence="7">EPSP synthase</shortName>
        <shortName evidence="7">EPSPS</shortName>
    </alternativeName>
</protein>
<sequence>MKITISPSALKGDILAPASKSSMQRACAAALVAAKRSIIYNPGHSNDDKAAMGIITALGAVIEKAHEQITVDSTSFAKVLDTVAKQQEAGEALTINCGESGLSIRMFTPLAALTNKKITITGEGSLVTRPMDFFDEVLPQLGVQVQSNDGKLPLIIQGPLQPKNITIDGSLSSQFLTGLLLAYSVAQIDPAEGKEISIKVSNLKSKPYIDLTLDVMKKFGLRVPENRNYEEFVFDYSKPHPDVERECNTYTVEGDWSGGAFLLVAGAIAGDITVRGLSMASTQADKKITEALMAANAGMAIDAKGIHLHKSELKSFEFDATDCPDLFPPLVALAAYCNGVTSIKGVTRLAHKESNRGLTLQEEFGKMGLRVDLYGDIMHIHGGSGLKGALVHSRHDHRIAMACAVAALRAEGDTTIEESLAVNKSYPDFYDHIKSLGAKVSGGIDWKGALVDN</sequence>
<feature type="binding site" evidence="7">
    <location>
        <position position="398"/>
    </location>
    <ligand>
        <name>phosphoenolpyruvate</name>
        <dbReference type="ChEBI" id="CHEBI:58702"/>
    </ligand>
</feature>
<dbReference type="Proteomes" id="UP001357452">
    <property type="component" value="Unassembled WGS sequence"/>
</dbReference>
<keyword evidence="7" id="KW-0963">Cytoplasm</keyword>
<evidence type="ECO:0000256" key="7">
    <source>
        <dbReference type="HAMAP-Rule" id="MF_00210"/>
    </source>
</evidence>
<evidence type="ECO:0000313" key="9">
    <source>
        <dbReference type="EMBL" id="MEE6186364.1"/>
    </source>
</evidence>
<comment type="catalytic activity">
    <reaction evidence="6">
        <text>3-phosphoshikimate + phosphoenolpyruvate = 5-O-(1-carboxyvinyl)-3-phosphoshikimate + phosphate</text>
        <dbReference type="Rhea" id="RHEA:21256"/>
        <dbReference type="ChEBI" id="CHEBI:43474"/>
        <dbReference type="ChEBI" id="CHEBI:57701"/>
        <dbReference type="ChEBI" id="CHEBI:58702"/>
        <dbReference type="ChEBI" id="CHEBI:145989"/>
        <dbReference type="EC" id="2.5.1.19"/>
    </reaction>
    <physiologicalReaction direction="left-to-right" evidence="6">
        <dbReference type="Rhea" id="RHEA:21257"/>
    </physiologicalReaction>
</comment>
<dbReference type="EC" id="2.5.1.19" evidence="7"/>
<comment type="similarity">
    <text evidence="2 7">Belongs to the EPSP synthase family.</text>
</comment>
<feature type="binding site" evidence="7">
    <location>
        <position position="20"/>
    </location>
    <ligand>
        <name>3-phosphoshikimate</name>
        <dbReference type="ChEBI" id="CHEBI:145989"/>
    </ligand>
</feature>
<feature type="binding site" evidence="7">
    <location>
        <position position="172"/>
    </location>
    <ligand>
        <name>3-phosphoshikimate</name>
        <dbReference type="ChEBI" id="CHEBI:145989"/>
    </ligand>
</feature>
<feature type="binding site" evidence="7">
    <location>
        <position position="129"/>
    </location>
    <ligand>
        <name>phosphoenolpyruvate</name>
        <dbReference type="ChEBI" id="CHEBI:58702"/>
    </ligand>
</feature>
<dbReference type="RefSeq" id="WP_330973774.1">
    <property type="nucleotide sequence ID" value="NZ_JAZGLY010000002.1"/>
</dbReference>
<evidence type="ECO:0000256" key="2">
    <source>
        <dbReference type="ARBA" id="ARBA00009948"/>
    </source>
</evidence>
<evidence type="ECO:0000313" key="10">
    <source>
        <dbReference type="Proteomes" id="UP001357452"/>
    </source>
</evidence>
<evidence type="ECO:0000259" key="8">
    <source>
        <dbReference type="Pfam" id="PF00275"/>
    </source>
</evidence>
<organism evidence="9 10">
    <name type="scientific">Niabella digestorum</name>
    <dbReference type="NCBI Taxonomy" id="3117701"/>
    <lineage>
        <taxon>Bacteria</taxon>
        <taxon>Pseudomonadati</taxon>
        <taxon>Bacteroidota</taxon>
        <taxon>Chitinophagia</taxon>
        <taxon>Chitinophagales</taxon>
        <taxon>Chitinophagaceae</taxon>
        <taxon>Niabella</taxon>
    </lineage>
</organism>
<keyword evidence="4 7" id="KW-0808">Transferase</keyword>
<comment type="caution">
    <text evidence="7">Lacks conserved residue(s) required for the propagation of feature annotation.</text>
</comment>
<evidence type="ECO:0000256" key="5">
    <source>
        <dbReference type="ARBA" id="ARBA00023141"/>
    </source>
</evidence>
<dbReference type="GO" id="GO:0003866">
    <property type="term" value="F:3-phosphoshikimate 1-carboxyvinyltransferase activity"/>
    <property type="evidence" value="ECO:0007669"/>
    <property type="project" value="UniProtKB-EC"/>
</dbReference>
<dbReference type="CDD" id="cd01556">
    <property type="entry name" value="EPSP_synthase"/>
    <property type="match status" value="1"/>
</dbReference>
<feature type="binding site" evidence="7">
    <location>
        <position position="205"/>
    </location>
    <ligand>
        <name>3-phosphoshikimate</name>
        <dbReference type="ChEBI" id="CHEBI:145989"/>
    </ligand>
</feature>
<feature type="binding site" evidence="7">
    <location>
        <position position="101"/>
    </location>
    <ligand>
        <name>phosphoenolpyruvate</name>
        <dbReference type="ChEBI" id="CHEBI:58702"/>
    </ligand>
</feature>
<feature type="binding site" evidence="7">
    <location>
        <position position="356"/>
    </location>
    <ligand>
        <name>phosphoenolpyruvate</name>
        <dbReference type="ChEBI" id="CHEBI:58702"/>
    </ligand>
</feature>
<feature type="binding site" evidence="7">
    <location>
        <position position="21"/>
    </location>
    <ligand>
        <name>3-phosphoshikimate</name>
        <dbReference type="ChEBI" id="CHEBI:145989"/>
    </ligand>
</feature>
<dbReference type="InterPro" id="IPR006264">
    <property type="entry name" value="EPSP_synthase"/>
</dbReference>
<feature type="active site" description="Proton acceptor" evidence="7">
    <location>
        <position position="325"/>
    </location>
</feature>
<feature type="binding site" evidence="7">
    <location>
        <position position="352"/>
    </location>
    <ligand>
        <name>3-phosphoshikimate</name>
        <dbReference type="ChEBI" id="CHEBI:145989"/>
    </ligand>
</feature>
<keyword evidence="3 7" id="KW-0028">Amino-acid biosynthesis</keyword>
<feature type="binding site" evidence="7">
    <location>
        <position position="174"/>
    </location>
    <ligand>
        <name>3-phosphoshikimate</name>
        <dbReference type="ChEBI" id="CHEBI:145989"/>
    </ligand>
</feature>
<dbReference type="EMBL" id="JAZGLY010000002">
    <property type="protein sequence ID" value="MEE6186364.1"/>
    <property type="molecule type" value="Genomic_DNA"/>
</dbReference>
<gene>
    <name evidence="7 9" type="primary">aroA</name>
    <name evidence="9" type="ORF">V2H41_03675</name>
</gene>
<dbReference type="HAMAP" id="MF_00210">
    <property type="entry name" value="EPSP_synth"/>
    <property type="match status" value="1"/>
</dbReference>
<proteinExistence type="inferred from homology"/>
<dbReference type="Gene3D" id="3.65.10.10">
    <property type="entry name" value="Enolpyruvate transferase domain"/>
    <property type="match status" value="2"/>
</dbReference>
<comment type="subunit">
    <text evidence="7">Monomer.</text>
</comment>
<dbReference type="PIRSF" id="PIRSF000505">
    <property type="entry name" value="EPSPS"/>
    <property type="match status" value="1"/>
</dbReference>
<dbReference type="InterPro" id="IPR013792">
    <property type="entry name" value="RNA3'P_cycl/enolpyr_Trfase_a/b"/>
</dbReference>
<keyword evidence="10" id="KW-1185">Reference proteome</keyword>
<dbReference type="SUPFAM" id="SSF55205">
    <property type="entry name" value="EPT/RTPC-like"/>
    <property type="match status" value="1"/>
</dbReference>
<reference evidence="9 10" key="1">
    <citation type="submission" date="2024-01" db="EMBL/GenBank/DDBJ databases">
        <title>Niabella digestum sp. nov., isolated from waste digestion system.</title>
        <authorList>
            <person name="Zhang L."/>
        </authorList>
    </citation>
    <scope>NUCLEOTIDE SEQUENCE [LARGE SCALE GENOMIC DNA]</scope>
    <source>
        <strain evidence="9 10">A18</strain>
    </source>
</reference>
<dbReference type="Pfam" id="PF00275">
    <property type="entry name" value="EPSP_synthase"/>
    <property type="match status" value="1"/>
</dbReference>
<name>A0ABU7REE8_9BACT</name>